<feature type="chain" id="PRO_5012198111" evidence="1">
    <location>
        <begin position="27"/>
        <end position="69"/>
    </location>
</feature>
<evidence type="ECO:0000313" key="3">
    <source>
        <dbReference type="Proteomes" id="UP000216147"/>
    </source>
</evidence>
<dbReference type="AlphaFoldDB" id="A0A258HDP5"/>
<comment type="caution">
    <text evidence="2">The sequence shown here is derived from an EMBL/GenBank/DDBJ whole genome shotgun (WGS) entry which is preliminary data.</text>
</comment>
<name>A0A258HDP5_9CAUL</name>
<reference evidence="2 3" key="1">
    <citation type="submission" date="2017-03" db="EMBL/GenBank/DDBJ databases">
        <title>Lifting the veil on microbial sulfur biogeochemistry in mining wastewaters.</title>
        <authorList>
            <person name="Kantor R.S."/>
            <person name="Colenbrander Nelson T."/>
            <person name="Marshall S."/>
            <person name="Bennett D."/>
            <person name="Apte S."/>
            <person name="Camacho D."/>
            <person name="Thomas B.C."/>
            <person name="Warren L.A."/>
            <person name="Banfield J.F."/>
        </authorList>
    </citation>
    <scope>NUCLEOTIDE SEQUENCE [LARGE SCALE GENOMIC DNA]</scope>
    <source>
        <strain evidence="2">32-68-21</strain>
    </source>
</reference>
<protein>
    <submittedName>
        <fullName evidence="2">Uncharacterized protein</fullName>
    </submittedName>
</protein>
<dbReference type="EMBL" id="NCEQ01000016">
    <property type="protein sequence ID" value="OYX55125.1"/>
    <property type="molecule type" value="Genomic_DNA"/>
</dbReference>
<accession>A0A258HDP5</accession>
<feature type="signal peptide" evidence="1">
    <location>
        <begin position="1"/>
        <end position="26"/>
    </location>
</feature>
<sequence>MMKLKFAAAALAALSIVALSPFSAYARSASCTACFSACWDGYNGNDTMLSMCYNNRQDESGNTCPVVPR</sequence>
<evidence type="ECO:0000256" key="1">
    <source>
        <dbReference type="SAM" id="SignalP"/>
    </source>
</evidence>
<proteinExistence type="predicted"/>
<keyword evidence="1" id="KW-0732">Signal</keyword>
<gene>
    <name evidence="2" type="ORF">B7Y86_14375</name>
</gene>
<evidence type="ECO:0000313" key="2">
    <source>
        <dbReference type="EMBL" id="OYX55125.1"/>
    </source>
</evidence>
<dbReference type="Proteomes" id="UP000216147">
    <property type="component" value="Unassembled WGS sequence"/>
</dbReference>
<organism evidence="2 3">
    <name type="scientific">Brevundimonas subvibrioides</name>
    <dbReference type="NCBI Taxonomy" id="74313"/>
    <lineage>
        <taxon>Bacteria</taxon>
        <taxon>Pseudomonadati</taxon>
        <taxon>Pseudomonadota</taxon>
        <taxon>Alphaproteobacteria</taxon>
        <taxon>Caulobacterales</taxon>
        <taxon>Caulobacteraceae</taxon>
        <taxon>Brevundimonas</taxon>
    </lineage>
</organism>